<dbReference type="SUPFAM" id="SSF82051">
    <property type="entry name" value="Obg GTP-binding protein N-terminal domain"/>
    <property type="match status" value="1"/>
</dbReference>
<dbReference type="EMBL" id="BARU01048774">
    <property type="protein sequence ID" value="GAH99076.1"/>
    <property type="molecule type" value="Genomic_DNA"/>
</dbReference>
<reference evidence="2" key="1">
    <citation type="journal article" date="2014" name="Front. Microbiol.">
        <title>High frequency of phylogenetically diverse reductive dehalogenase-homologous genes in deep subseafloor sedimentary metagenomes.</title>
        <authorList>
            <person name="Kawai M."/>
            <person name="Futagami T."/>
            <person name="Toyoda A."/>
            <person name="Takaki Y."/>
            <person name="Nishi S."/>
            <person name="Hori S."/>
            <person name="Arai W."/>
            <person name="Tsubouchi T."/>
            <person name="Morono Y."/>
            <person name="Uchiyama I."/>
            <person name="Ito T."/>
            <person name="Fujiyama A."/>
            <person name="Inagaki F."/>
            <person name="Takami H."/>
        </authorList>
    </citation>
    <scope>NUCLEOTIDE SEQUENCE</scope>
    <source>
        <strain evidence="2">Expedition CK06-06</strain>
    </source>
</reference>
<dbReference type="AlphaFoldDB" id="X1JWG4"/>
<comment type="caution">
    <text evidence="2">The sequence shown here is derived from an EMBL/GenBank/DDBJ whole genome shotgun (WGS) entry which is preliminary data.</text>
</comment>
<protein>
    <recommendedName>
        <fullName evidence="1">Obg domain-containing protein</fullName>
    </recommendedName>
</protein>
<proteinExistence type="predicted"/>
<dbReference type="InterPro" id="IPR036726">
    <property type="entry name" value="GTP1_OBG_dom_sf"/>
</dbReference>
<dbReference type="PROSITE" id="PS51883">
    <property type="entry name" value="OBG"/>
    <property type="match status" value="1"/>
</dbReference>
<dbReference type="InterPro" id="IPR006169">
    <property type="entry name" value="GTP1_OBG_dom"/>
</dbReference>
<name>X1JWG4_9ZZZZ</name>
<evidence type="ECO:0000259" key="1">
    <source>
        <dbReference type="PROSITE" id="PS51883"/>
    </source>
</evidence>
<dbReference type="PANTHER" id="PTHR11702:SF31">
    <property type="entry name" value="MITOCHONDRIAL RIBOSOME-ASSOCIATED GTPASE 2"/>
    <property type="match status" value="1"/>
</dbReference>
<feature type="non-terminal residue" evidence="2">
    <location>
        <position position="65"/>
    </location>
</feature>
<dbReference type="GO" id="GO:0003924">
    <property type="term" value="F:GTPase activity"/>
    <property type="evidence" value="ECO:0007669"/>
    <property type="project" value="InterPro"/>
</dbReference>
<feature type="non-terminal residue" evidence="2">
    <location>
        <position position="1"/>
    </location>
</feature>
<sequence length="65" mass="6954">GKGKKMIGKKGKDVYIHVPLGVVVINGDRILGEILTHDQILLAAKGGKGGRGNYHFLTFTNQSPP</sequence>
<organism evidence="2">
    <name type="scientific">marine sediment metagenome</name>
    <dbReference type="NCBI Taxonomy" id="412755"/>
    <lineage>
        <taxon>unclassified sequences</taxon>
        <taxon>metagenomes</taxon>
        <taxon>ecological metagenomes</taxon>
    </lineage>
</organism>
<evidence type="ECO:0000313" key="2">
    <source>
        <dbReference type="EMBL" id="GAH99076.1"/>
    </source>
</evidence>
<feature type="domain" description="Obg" evidence="1">
    <location>
        <begin position="1"/>
        <end position="65"/>
    </location>
</feature>
<dbReference type="GO" id="GO:0005525">
    <property type="term" value="F:GTP binding"/>
    <property type="evidence" value="ECO:0007669"/>
    <property type="project" value="InterPro"/>
</dbReference>
<dbReference type="Gene3D" id="2.70.210.12">
    <property type="entry name" value="GTP1/OBG domain"/>
    <property type="match status" value="1"/>
</dbReference>
<dbReference type="InterPro" id="IPR045086">
    <property type="entry name" value="OBG_GTPase"/>
</dbReference>
<dbReference type="Pfam" id="PF01018">
    <property type="entry name" value="GTP1_OBG"/>
    <property type="match status" value="1"/>
</dbReference>
<gene>
    <name evidence="2" type="ORF">S03H2_72277</name>
</gene>
<dbReference type="PANTHER" id="PTHR11702">
    <property type="entry name" value="DEVELOPMENTALLY REGULATED GTP-BINDING PROTEIN-RELATED"/>
    <property type="match status" value="1"/>
</dbReference>
<accession>X1JWG4</accession>